<evidence type="ECO:0000259" key="7">
    <source>
        <dbReference type="Pfam" id="PF00155"/>
    </source>
</evidence>
<organism evidence="9 10">
    <name type="scientific">Caballeronia grimmiae</name>
    <dbReference type="NCBI Taxonomy" id="1071679"/>
    <lineage>
        <taxon>Bacteria</taxon>
        <taxon>Pseudomonadati</taxon>
        <taxon>Pseudomonadota</taxon>
        <taxon>Betaproteobacteria</taxon>
        <taxon>Burkholderiales</taxon>
        <taxon>Burkholderiaceae</taxon>
        <taxon>Caballeronia</taxon>
    </lineage>
</organism>
<protein>
    <submittedName>
        <fullName evidence="8 9">Aminotransferase</fullName>
        <ecNumber evidence="9">2.6.1.57</ecNumber>
    </submittedName>
</protein>
<dbReference type="Pfam" id="PF00155">
    <property type="entry name" value="Aminotran_1_2"/>
    <property type="match status" value="1"/>
</dbReference>
<evidence type="ECO:0000313" key="8">
    <source>
        <dbReference type="EMBL" id="GGD77563.1"/>
    </source>
</evidence>
<dbReference type="SUPFAM" id="SSF53383">
    <property type="entry name" value="PLP-dependent transferases"/>
    <property type="match status" value="1"/>
</dbReference>
<evidence type="ECO:0000256" key="6">
    <source>
        <dbReference type="ARBA" id="ARBA00022898"/>
    </source>
</evidence>
<evidence type="ECO:0000256" key="5">
    <source>
        <dbReference type="ARBA" id="ARBA00022679"/>
    </source>
</evidence>
<dbReference type="STRING" id="1071679.BG57_10385"/>
<reference evidence="9 10" key="2">
    <citation type="submission" date="2014-03" db="EMBL/GenBank/DDBJ databases">
        <title>Draft Genome Sequences of Four Burkholderia Strains.</title>
        <authorList>
            <person name="Liu X.Y."/>
            <person name="Li C.X."/>
            <person name="Xu J.H."/>
        </authorList>
    </citation>
    <scope>NUCLEOTIDE SEQUENCE [LARGE SCALE GENOMIC DNA]</scope>
    <source>
        <strain evidence="9 10">R27</strain>
    </source>
</reference>
<evidence type="ECO:0000256" key="4">
    <source>
        <dbReference type="ARBA" id="ARBA00022576"/>
    </source>
</evidence>
<dbReference type="AlphaFoldDB" id="A0A069P808"/>
<dbReference type="InterPro" id="IPR004839">
    <property type="entry name" value="Aminotransferase_I/II_large"/>
</dbReference>
<evidence type="ECO:0000313" key="9">
    <source>
        <dbReference type="EMBL" id="KDR36785.1"/>
    </source>
</evidence>
<dbReference type="FunFam" id="3.40.640.10:FF:000015">
    <property type="entry name" value="Aspartate aminotransferase"/>
    <property type="match status" value="1"/>
</dbReference>
<reference evidence="11" key="3">
    <citation type="journal article" date="2019" name="Int. J. Syst. Evol. Microbiol.">
        <title>The Global Catalogue of Microorganisms (GCM) 10K type strain sequencing project: providing services to taxonomists for standard genome sequencing and annotation.</title>
        <authorList>
            <consortium name="The Broad Institute Genomics Platform"/>
            <consortium name="The Broad Institute Genome Sequencing Center for Infectious Disease"/>
            <person name="Wu L."/>
            <person name="Ma J."/>
        </authorList>
    </citation>
    <scope>NUCLEOTIDE SEQUENCE [LARGE SCALE GENOMIC DNA]</scope>
    <source>
        <strain evidence="11">CGMCC 1.11013</strain>
    </source>
</reference>
<keyword evidence="4 9" id="KW-0032">Aminotransferase</keyword>
<dbReference type="GO" id="GO:0042802">
    <property type="term" value="F:identical protein binding"/>
    <property type="evidence" value="ECO:0007669"/>
    <property type="project" value="TreeGrafter"/>
</dbReference>
<reference evidence="8" key="1">
    <citation type="journal article" date="2014" name="Int. J. Syst. Evol. Microbiol.">
        <title>Complete genome of a new Firmicutes species belonging to the dominant human colonic microbiota ('Ruminococcus bicirculans') reveals two chromosomes and a selective capacity to utilize plant glucans.</title>
        <authorList>
            <consortium name="NISC Comparative Sequencing Program"/>
            <person name="Wegmann U."/>
            <person name="Louis P."/>
            <person name="Goesmann A."/>
            <person name="Henrissat B."/>
            <person name="Duncan S.H."/>
            <person name="Flint H.J."/>
        </authorList>
    </citation>
    <scope>NUCLEOTIDE SEQUENCE</scope>
    <source>
        <strain evidence="8">CGMCC 1.11013</strain>
    </source>
</reference>
<dbReference type="GO" id="GO:0004838">
    <property type="term" value="F:L-tyrosine-2-oxoglutarate transaminase activity"/>
    <property type="evidence" value="ECO:0007669"/>
    <property type="project" value="TreeGrafter"/>
</dbReference>
<dbReference type="InterPro" id="IPR000796">
    <property type="entry name" value="Asp_trans"/>
</dbReference>
<dbReference type="PANTHER" id="PTHR11879">
    <property type="entry name" value="ASPARTATE AMINOTRANSFERASE"/>
    <property type="match status" value="1"/>
</dbReference>
<dbReference type="EC" id="2.6.1.57" evidence="9"/>
<proteinExistence type="inferred from homology"/>
<dbReference type="eggNOG" id="COG1448">
    <property type="taxonomic scope" value="Bacteria"/>
</dbReference>
<comment type="cofactor">
    <cofactor evidence="1">
        <name>pyridoxal 5'-phosphate</name>
        <dbReference type="ChEBI" id="CHEBI:597326"/>
    </cofactor>
</comment>
<feature type="domain" description="Aminotransferase class I/classII large" evidence="7">
    <location>
        <begin position="27"/>
        <end position="392"/>
    </location>
</feature>
<evidence type="ECO:0000313" key="11">
    <source>
        <dbReference type="Proteomes" id="UP000597138"/>
    </source>
</evidence>
<gene>
    <name evidence="8" type="primary">tyrB-1</name>
    <name evidence="9" type="ORF">BG57_10385</name>
    <name evidence="8" type="ORF">GCM10010985_35060</name>
</gene>
<dbReference type="Gene3D" id="3.40.640.10">
    <property type="entry name" value="Type I PLP-dependent aspartate aminotransferase-like (Major domain)"/>
    <property type="match status" value="1"/>
</dbReference>
<dbReference type="NCBIfam" id="NF006719">
    <property type="entry name" value="PRK09257.1"/>
    <property type="match status" value="1"/>
</dbReference>
<evidence type="ECO:0000256" key="1">
    <source>
        <dbReference type="ARBA" id="ARBA00001933"/>
    </source>
</evidence>
<keyword evidence="5 9" id="KW-0808">Transferase</keyword>
<dbReference type="EMBL" id="JFHE01000002">
    <property type="protein sequence ID" value="KDR36785.1"/>
    <property type="molecule type" value="Genomic_DNA"/>
</dbReference>
<dbReference type="EMBL" id="BMEG01000005">
    <property type="protein sequence ID" value="GGD77563.1"/>
    <property type="molecule type" value="Genomic_DNA"/>
</dbReference>
<dbReference type="GO" id="GO:0005829">
    <property type="term" value="C:cytosol"/>
    <property type="evidence" value="ECO:0007669"/>
    <property type="project" value="TreeGrafter"/>
</dbReference>
<dbReference type="Proteomes" id="UP000597138">
    <property type="component" value="Unassembled WGS sequence"/>
</dbReference>
<dbReference type="GO" id="GO:0030170">
    <property type="term" value="F:pyridoxal phosphate binding"/>
    <property type="evidence" value="ECO:0007669"/>
    <property type="project" value="InterPro"/>
</dbReference>
<reference evidence="8" key="4">
    <citation type="submission" date="2024-05" db="EMBL/GenBank/DDBJ databases">
        <authorList>
            <person name="Sun Q."/>
            <person name="Zhou Y."/>
        </authorList>
    </citation>
    <scope>NUCLEOTIDE SEQUENCE</scope>
    <source>
        <strain evidence="8">CGMCC 1.11013</strain>
    </source>
</reference>
<comment type="similarity">
    <text evidence="2">Belongs to the class-I pyridoxal-phosphate-dependent aminotransferase family.</text>
</comment>
<dbReference type="InterPro" id="IPR015422">
    <property type="entry name" value="PyrdxlP-dep_Trfase_small"/>
</dbReference>
<dbReference type="GO" id="GO:0033585">
    <property type="term" value="P:L-phenylalanine biosynthetic process from chorismate via phenylpyruvate"/>
    <property type="evidence" value="ECO:0007669"/>
    <property type="project" value="TreeGrafter"/>
</dbReference>
<dbReference type="PANTHER" id="PTHR11879:SF37">
    <property type="entry name" value="AROMATIC-AMINO-ACID AMINOTRANSFERASE"/>
    <property type="match status" value="1"/>
</dbReference>
<dbReference type="InterPro" id="IPR015421">
    <property type="entry name" value="PyrdxlP-dep_Trfase_major"/>
</dbReference>
<dbReference type="Proteomes" id="UP000027439">
    <property type="component" value="Unassembled WGS sequence"/>
</dbReference>
<dbReference type="CDD" id="cd00609">
    <property type="entry name" value="AAT_like"/>
    <property type="match status" value="1"/>
</dbReference>
<keyword evidence="11" id="KW-1185">Reference proteome</keyword>
<evidence type="ECO:0000256" key="3">
    <source>
        <dbReference type="ARBA" id="ARBA00011738"/>
    </source>
</evidence>
<dbReference type="Gene3D" id="3.90.1150.10">
    <property type="entry name" value="Aspartate Aminotransferase, domain 1"/>
    <property type="match status" value="1"/>
</dbReference>
<dbReference type="OrthoDB" id="9766445at2"/>
<sequence length="398" mass="44079">MFEHIDAYPGDPILSLNENFQKDPRTNKVNLSIGIYFDDAGRLPVMQAVREAELSILKDLGPKPYLPMAGFAHYRDAVQALVFGPECPARADGRIASVQTLGGSGALKVGADFIKRYFPASKLWVSDPTWENHRFIFERAGFEVNTYPYYDEATGGLRFDAMLEAIDALPAKSVVLLHACCHNPTGVDLDEAQWVKIIDVLKRRDLLPFVDMAYQGFGSGLDDDAFAVRELARRGVPAFIANSFSKNFSLYGERCGGLHVICDDAAEADRVLGQLTSAVRANYSNPPTHGAKIVTKVLTTPELAQSWREELAAMCERIARMRRAIHDGLKDHVRGELLTRYLKQRGMFTYTGLVAEQADRLKEEFGVYILRSGRMCVAGLNDSNVQTVADAIGKVLAK</sequence>
<evidence type="ECO:0000313" key="10">
    <source>
        <dbReference type="Proteomes" id="UP000027439"/>
    </source>
</evidence>
<name>A0A069P808_9BURK</name>
<accession>A0A069P808</accession>
<dbReference type="RefSeq" id="WP_035960084.1">
    <property type="nucleotide sequence ID" value="NZ_BMEG01000005.1"/>
</dbReference>
<comment type="subunit">
    <text evidence="3">Homodimer.</text>
</comment>
<keyword evidence="6" id="KW-0663">Pyridoxal phosphate</keyword>
<evidence type="ECO:0000256" key="2">
    <source>
        <dbReference type="ARBA" id="ARBA00007441"/>
    </source>
</evidence>
<dbReference type="PRINTS" id="PR00799">
    <property type="entry name" value="TRANSAMINASE"/>
</dbReference>
<dbReference type="InterPro" id="IPR015424">
    <property type="entry name" value="PyrdxlP-dep_Trfase"/>
</dbReference>
<comment type="caution">
    <text evidence="9">The sequence shown here is derived from an EMBL/GenBank/DDBJ whole genome shotgun (WGS) entry which is preliminary data.</text>
</comment>